<evidence type="ECO:0000313" key="1">
    <source>
        <dbReference type="EMBL" id="MFH6603804.1"/>
    </source>
</evidence>
<accession>A0ACC7LKK3</accession>
<evidence type="ECO:0000313" key="2">
    <source>
        <dbReference type="Proteomes" id="UP001595191"/>
    </source>
</evidence>
<comment type="caution">
    <text evidence="1">The sequence shown here is derived from an EMBL/GenBank/DDBJ whole genome shotgun (WGS) entry which is preliminary data.</text>
</comment>
<dbReference type="EMBL" id="JBHFPV010000002">
    <property type="protein sequence ID" value="MFH6603804.1"/>
    <property type="molecule type" value="Genomic_DNA"/>
</dbReference>
<name>A0ACC7LKK3_9FLAO</name>
<protein>
    <submittedName>
        <fullName evidence="1">S41 family peptidase</fullName>
    </submittedName>
</protein>
<organism evidence="1 2">
    <name type="scientific">Meishania litoralis</name>
    <dbReference type="NCBI Taxonomy" id="3434685"/>
    <lineage>
        <taxon>Bacteria</taxon>
        <taxon>Pseudomonadati</taxon>
        <taxon>Bacteroidota</taxon>
        <taxon>Flavobacteriia</taxon>
        <taxon>Flavobacteriales</taxon>
        <taxon>Flavobacteriaceae</taxon>
        <taxon>Meishania</taxon>
    </lineage>
</organism>
<gene>
    <name evidence="1" type="ORF">ACEZ3G_09980</name>
</gene>
<sequence>MKKSERVEIFEQVWGNVNQHFYDPIFNGIDWNEKHIEYKTKIEDCNNNDTLFSLLNKMLFELNSSHCGVGLLSDLDKAVSPYIFSSGEIGIDIRIIENQIVITKVIKNSAADNANIKAGYIIEKIDDLTLSEIEKLVKYKPPFNDRNKKFHLTAEVLRHTYGQSGTNIEIVFWDENNKSHSKILKRTERLNGISLGGVMPLAYLNSQSFFISEDIAYLTFNAFNPADLEHVLNDLQKVNKSKGLIIDLRGNDGGSIEGMKLLLGRFVSERKKYGTYINRNERNEDYIEPIGTNYQGKVVLLVDEMSISGAENMAGIIQYLGIGKIIGNQTPGQMLWGNGYLINDSIALAIPIYKLEYPNGFNPENNGITPDIEVELQREDLFKGKDTQLEKAIEHLKEKI</sequence>
<dbReference type="Proteomes" id="UP001595191">
    <property type="component" value="Unassembled WGS sequence"/>
</dbReference>
<keyword evidence="2" id="KW-1185">Reference proteome</keyword>
<proteinExistence type="predicted"/>
<reference evidence="1" key="1">
    <citation type="submission" date="2024-09" db="EMBL/GenBank/DDBJ databases">
        <authorList>
            <person name="Liu J."/>
        </authorList>
    </citation>
    <scope>NUCLEOTIDE SEQUENCE</scope>
    <source>
        <strain evidence="1">NBU2967</strain>
    </source>
</reference>